<accession>K6VZ52</accession>
<comment type="caution">
    <text evidence="1">The sequence shown here is derived from an EMBL/GenBank/DDBJ whole genome shotgun (WGS) entry which is preliminary data.</text>
</comment>
<keyword evidence="2" id="KW-1185">Reference proteome</keyword>
<dbReference type="Proteomes" id="UP000008363">
    <property type="component" value="Unassembled WGS sequence"/>
</dbReference>
<protein>
    <submittedName>
        <fullName evidence="1">Uncharacterized protein</fullName>
    </submittedName>
</protein>
<name>K6VZ52_9ACTN</name>
<proteinExistence type="predicted"/>
<gene>
    <name evidence="1" type="ORF">GORHZ_167_00090</name>
</gene>
<sequence length="131" mass="14824">MGGHDFAHTCLIRQRVCAVRASPVVSMAMPFVSLTDRGVVGSTDTYHYIVYISAGWDLDPLASQVRSFALYVVHDETSTETTGASDIQVKDPDFRLHLRNRKPSRQTELDQWWMSVLVDAGHRDLRKGQEF</sequence>
<dbReference type="AlphaFoldDB" id="K6VZ52"/>
<reference evidence="1 2" key="1">
    <citation type="submission" date="2012-08" db="EMBL/GenBank/DDBJ databases">
        <title>Whole genome shotgun sequence of Gordonia rhizosphera NBRC 16068.</title>
        <authorList>
            <person name="Takarada H."/>
            <person name="Isaki S."/>
            <person name="Hosoyama A."/>
            <person name="Tsuchikane K."/>
            <person name="Katsumata H."/>
            <person name="Baba S."/>
            <person name="Ohji S."/>
            <person name="Yamazaki S."/>
            <person name="Fujita N."/>
        </authorList>
    </citation>
    <scope>NUCLEOTIDE SEQUENCE [LARGE SCALE GENOMIC DNA]</scope>
    <source>
        <strain evidence="1 2">NBRC 16068</strain>
    </source>
</reference>
<evidence type="ECO:0000313" key="2">
    <source>
        <dbReference type="Proteomes" id="UP000008363"/>
    </source>
</evidence>
<evidence type="ECO:0000313" key="1">
    <source>
        <dbReference type="EMBL" id="GAB92190.1"/>
    </source>
</evidence>
<dbReference type="EMBL" id="BAHC01000167">
    <property type="protein sequence ID" value="GAB92190.1"/>
    <property type="molecule type" value="Genomic_DNA"/>
</dbReference>
<organism evidence="1 2">
    <name type="scientific">Gordonia rhizosphera NBRC 16068</name>
    <dbReference type="NCBI Taxonomy" id="1108045"/>
    <lineage>
        <taxon>Bacteria</taxon>
        <taxon>Bacillati</taxon>
        <taxon>Actinomycetota</taxon>
        <taxon>Actinomycetes</taxon>
        <taxon>Mycobacteriales</taxon>
        <taxon>Gordoniaceae</taxon>
        <taxon>Gordonia</taxon>
    </lineage>
</organism>